<keyword evidence="5 8" id="KW-1133">Transmembrane helix</keyword>
<dbReference type="GO" id="GO:0005886">
    <property type="term" value="C:plasma membrane"/>
    <property type="evidence" value="ECO:0007669"/>
    <property type="project" value="UniProtKB-SubCell"/>
</dbReference>
<dbReference type="Gene3D" id="1.20.1640.10">
    <property type="entry name" value="Multidrug efflux transporter AcrB transmembrane domain"/>
    <property type="match status" value="2"/>
</dbReference>
<evidence type="ECO:0000313" key="10">
    <source>
        <dbReference type="EMBL" id="OPC77784.1"/>
    </source>
</evidence>
<dbReference type="InterPro" id="IPR000731">
    <property type="entry name" value="SSD"/>
</dbReference>
<comment type="caution">
    <text evidence="10">The sequence shown here is derived from an EMBL/GenBank/DDBJ whole genome shotgun (WGS) entry which is preliminary data.</text>
</comment>
<name>A0A1T3NLY9_9ACTN</name>
<evidence type="ECO:0000256" key="2">
    <source>
        <dbReference type="ARBA" id="ARBA00010157"/>
    </source>
</evidence>
<evidence type="ECO:0000256" key="5">
    <source>
        <dbReference type="ARBA" id="ARBA00022989"/>
    </source>
</evidence>
<feature type="transmembrane region" description="Helical" evidence="8">
    <location>
        <begin position="605"/>
        <end position="625"/>
    </location>
</feature>
<feature type="domain" description="SSD" evidence="9">
    <location>
        <begin position="575"/>
        <end position="703"/>
    </location>
</feature>
<feature type="transmembrane region" description="Helical" evidence="8">
    <location>
        <begin position="680"/>
        <end position="703"/>
    </location>
</feature>
<comment type="subcellular location">
    <subcellularLocation>
        <location evidence="1">Cell membrane</location>
        <topology evidence="1">Multi-pass membrane protein</topology>
    </subcellularLocation>
</comment>
<dbReference type="SUPFAM" id="SSF82866">
    <property type="entry name" value="Multidrug efflux transporter AcrB transmembrane domain"/>
    <property type="match status" value="2"/>
</dbReference>
<feature type="transmembrane region" description="Helical" evidence="8">
    <location>
        <begin position="403"/>
        <end position="421"/>
    </location>
</feature>
<evidence type="ECO:0000256" key="8">
    <source>
        <dbReference type="SAM" id="Phobius"/>
    </source>
</evidence>
<feature type="transmembrane region" description="Helical" evidence="8">
    <location>
        <begin position="342"/>
        <end position="365"/>
    </location>
</feature>
<evidence type="ECO:0000256" key="6">
    <source>
        <dbReference type="ARBA" id="ARBA00023136"/>
    </source>
</evidence>
<evidence type="ECO:0000259" key="9">
    <source>
        <dbReference type="PROSITE" id="PS50156"/>
    </source>
</evidence>
<feature type="transmembrane region" description="Helical" evidence="8">
    <location>
        <begin position="548"/>
        <end position="565"/>
    </location>
</feature>
<dbReference type="PANTHER" id="PTHR33406:SF6">
    <property type="entry name" value="MEMBRANE PROTEIN YDGH-RELATED"/>
    <property type="match status" value="1"/>
</dbReference>
<dbReference type="InterPro" id="IPR050545">
    <property type="entry name" value="Mycobact_MmpL"/>
</dbReference>
<dbReference type="InterPro" id="IPR004869">
    <property type="entry name" value="MMPL_dom"/>
</dbReference>
<sequence length="740" mass="76518">MARGKEQPARRGGGGRAIGRVIPWAVIGLWVAAVAVLAPFAAGLDKVKSDKVVDYLPSGAESTTVAALEEKLPGGGVNDFVVVYYRAAGITADDRTTAERHLAVLDRKYPGPPTDSAPPSIPAGENGPHTVGADGDKTTGSSSRVQDSRDGKALLFAHSVGTASGEPSAYLPALRKLLEDRPAGLEAKVTGPGAIEGDIDAVFDGIDAKLMITTVIVVTVLLILIYRSPVLWLLPLLAVGCAALISMAAVHLLAKNFGVVVNEQSAAVLVILVFGVGTDYALLIVARYREVLQTEADTNRAMSVALRSAGPAIIASAGTVAAGLLCLLAADLNSTSGLGPVGAVGVACALIAMLTLFPALLLVLGRWVFWPKVPKVLPAGVTGAVAGQARWDRLGAWIDRRKGLAAFGSVVFLGAVALGLLGGPGSLRSQDQFVKTPESVSGFTLVTRHFPHIGGQPITVIAPTAKKDAVLEAAEAVKGVSQVVPGRSGAEYAEITVFPKDAPDSPAERRTLKALRAAVDKVEPAAAVGGPSAQNLDTATTSARDEKIVIPLVLVVITLILGALLRAVAAPVVLILTVVVSFAAAIGASTLVFEHIFGFKGIDPGLPLLGFLFLVALGVDYNIFLMHRAREESLLHGTRRGILGSLSATGGVITSAGVVLAATFAVLATLPLVPMAELGFLVAFGVLLDTLLVRSILVPAVGLRLGSRLWWPSALGRHTDPEDADGQASVPIGRERALRN</sequence>
<evidence type="ECO:0000256" key="7">
    <source>
        <dbReference type="SAM" id="MobiDB-lite"/>
    </source>
</evidence>
<feature type="transmembrane region" description="Helical" evidence="8">
    <location>
        <begin position="208"/>
        <end position="226"/>
    </location>
</feature>
<dbReference type="PROSITE" id="PS50156">
    <property type="entry name" value="SSD"/>
    <property type="match status" value="2"/>
</dbReference>
<organism evidence="10 11">
    <name type="scientific">Embleya scabrispora</name>
    <dbReference type="NCBI Taxonomy" id="159449"/>
    <lineage>
        <taxon>Bacteria</taxon>
        <taxon>Bacillati</taxon>
        <taxon>Actinomycetota</taxon>
        <taxon>Actinomycetes</taxon>
        <taxon>Kitasatosporales</taxon>
        <taxon>Streptomycetaceae</taxon>
        <taxon>Embleya</taxon>
    </lineage>
</organism>
<proteinExistence type="inferred from homology"/>
<feature type="compositionally biased region" description="Pro residues" evidence="7">
    <location>
        <begin position="110"/>
        <end position="121"/>
    </location>
</feature>
<dbReference type="OrthoDB" id="2365435at2"/>
<dbReference type="AlphaFoldDB" id="A0A1T3NLY9"/>
<evidence type="ECO:0000313" key="11">
    <source>
        <dbReference type="Proteomes" id="UP000190037"/>
    </source>
</evidence>
<feature type="domain" description="SSD" evidence="9">
    <location>
        <begin position="231"/>
        <end position="363"/>
    </location>
</feature>
<feature type="transmembrane region" description="Helical" evidence="8">
    <location>
        <begin position="309"/>
        <end position="330"/>
    </location>
</feature>
<comment type="similarity">
    <text evidence="2">Belongs to the resistance-nodulation-cell division (RND) (TC 2.A.6) family. MmpL subfamily.</text>
</comment>
<dbReference type="STRING" id="159449.B4N89_36490"/>
<feature type="transmembrane region" description="Helical" evidence="8">
    <location>
        <begin position="233"/>
        <end position="254"/>
    </location>
</feature>
<dbReference type="Pfam" id="PF03176">
    <property type="entry name" value="MMPL"/>
    <property type="match status" value="2"/>
</dbReference>
<keyword evidence="11" id="KW-1185">Reference proteome</keyword>
<feature type="transmembrane region" description="Helical" evidence="8">
    <location>
        <begin position="646"/>
        <end position="668"/>
    </location>
</feature>
<accession>A0A1T3NLY9</accession>
<feature type="transmembrane region" description="Helical" evidence="8">
    <location>
        <begin position="21"/>
        <end position="42"/>
    </location>
</feature>
<feature type="transmembrane region" description="Helical" evidence="8">
    <location>
        <begin position="572"/>
        <end position="593"/>
    </location>
</feature>
<evidence type="ECO:0000256" key="3">
    <source>
        <dbReference type="ARBA" id="ARBA00022475"/>
    </source>
</evidence>
<evidence type="ECO:0000256" key="4">
    <source>
        <dbReference type="ARBA" id="ARBA00022692"/>
    </source>
</evidence>
<gene>
    <name evidence="10" type="ORF">B4N89_36490</name>
</gene>
<keyword evidence="6 8" id="KW-0472">Membrane</keyword>
<keyword evidence="3" id="KW-1003">Cell membrane</keyword>
<protein>
    <recommendedName>
        <fullName evidence="9">SSD domain-containing protein</fullName>
    </recommendedName>
</protein>
<reference evidence="10 11" key="1">
    <citation type="submission" date="2017-03" db="EMBL/GenBank/DDBJ databases">
        <title>Draft genome sequence of Streptomyces scabrisporus NF3, endophyte isolated from Amphipterygium adstringens.</title>
        <authorList>
            <person name="Vazquez M."/>
            <person name="Ceapa C.D."/>
            <person name="Rodriguez Luna D."/>
            <person name="Sanchez Esquivel S."/>
        </authorList>
    </citation>
    <scope>NUCLEOTIDE SEQUENCE [LARGE SCALE GENOMIC DNA]</scope>
    <source>
        <strain evidence="10 11">NF3</strain>
    </source>
</reference>
<dbReference type="Proteomes" id="UP000190037">
    <property type="component" value="Unassembled WGS sequence"/>
</dbReference>
<feature type="region of interest" description="Disordered" evidence="7">
    <location>
        <begin position="105"/>
        <end position="147"/>
    </location>
</feature>
<keyword evidence="4 8" id="KW-0812">Transmembrane</keyword>
<evidence type="ECO:0000256" key="1">
    <source>
        <dbReference type="ARBA" id="ARBA00004651"/>
    </source>
</evidence>
<dbReference type="EMBL" id="MWQN01000003">
    <property type="protein sequence ID" value="OPC77784.1"/>
    <property type="molecule type" value="Genomic_DNA"/>
</dbReference>
<feature type="transmembrane region" description="Helical" evidence="8">
    <location>
        <begin position="266"/>
        <end position="288"/>
    </location>
</feature>
<dbReference type="PANTHER" id="PTHR33406">
    <property type="entry name" value="MEMBRANE PROTEIN MJ1562-RELATED"/>
    <property type="match status" value="1"/>
</dbReference>